<dbReference type="InterPro" id="IPR025423">
    <property type="entry name" value="TMEM205-like"/>
</dbReference>
<dbReference type="Pfam" id="PF13664">
    <property type="entry name" value="DUF4149"/>
    <property type="match status" value="1"/>
</dbReference>
<gene>
    <name evidence="7" type="ORF">Q8A64_07520</name>
</gene>
<name>A0ABU1BMP6_9BURK</name>
<evidence type="ECO:0000313" key="8">
    <source>
        <dbReference type="Proteomes" id="UP001225596"/>
    </source>
</evidence>
<comment type="subcellular location">
    <subcellularLocation>
        <location evidence="1">Membrane</location>
    </subcellularLocation>
</comment>
<reference evidence="7 8" key="1">
    <citation type="submission" date="2023-08" db="EMBL/GenBank/DDBJ databases">
        <title>Oxalobacteraceae gen .nov., isolated from river sludge outside the plant.</title>
        <authorList>
            <person name="Zhao S.Y."/>
        </authorList>
    </citation>
    <scope>NUCLEOTIDE SEQUENCE [LARGE SCALE GENOMIC DNA]</scope>
    <source>
        <strain evidence="7 8">R-40</strain>
    </source>
</reference>
<feature type="transmembrane region" description="Helical" evidence="5">
    <location>
        <begin position="78"/>
        <end position="100"/>
    </location>
</feature>
<evidence type="ECO:0000256" key="1">
    <source>
        <dbReference type="ARBA" id="ARBA00004370"/>
    </source>
</evidence>
<sequence>MLIPRVILLIAVVWVGSLWTIGYIVAPTLFATLADRALAGTIAGRLFRIEAWISVACAGILLLLMLRDKARQPHFKACMILIGAMLLCTLIGHFGVQPFMAAIRESAGGLASDEARERFGMLHGVSSAIYLVQSLLGAVLLLKIRSS</sequence>
<evidence type="ECO:0000256" key="2">
    <source>
        <dbReference type="ARBA" id="ARBA00022692"/>
    </source>
</evidence>
<evidence type="ECO:0000256" key="5">
    <source>
        <dbReference type="SAM" id="Phobius"/>
    </source>
</evidence>
<proteinExistence type="predicted"/>
<keyword evidence="4 5" id="KW-0472">Membrane</keyword>
<feature type="transmembrane region" description="Helical" evidence="5">
    <location>
        <begin position="46"/>
        <end position="66"/>
    </location>
</feature>
<dbReference type="Proteomes" id="UP001225596">
    <property type="component" value="Unassembled WGS sequence"/>
</dbReference>
<organism evidence="7 8">
    <name type="scientific">Keguizhuia sedimenti</name>
    <dbReference type="NCBI Taxonomy" id="3064264"/>
    <lineage>
        <taxon>Bacteria</taxon>
        <taxon>Pseudomonadati</taxon>
        <taxon>Pseudomonadota</taxon>
        <taxon>Betaproteobacteria</taxon>
        <taxon>Burkholderiales</taxon>
        <taxon>Oxalobacteraceae</taxon>
        <taxon>Keguizhuia</taxon>
    </lineage>
</organism>
<feature type="transmembrane region" description="Helical" evidence="5">
    <location>
        <begin position="7"/>
        <end position="26"/>
    </location>
</feature>
<keyword evidence="2 5" id="KW-0812">Transmembrane</keyword>
<dbReference type="RefSeq" id="WP_338436188.1">
    <property type="nucleotide sequence ID" value="NZ_JAUYVH010000003.1"/>
</dbReference>
<evidence type="ECO:0000313" key="7">
    <source>
        <dbReference type="EMBL" id="MDQ9170261.1"/>
    </source>
</evidence>
<evidence type="ECO:0000259" key="6">
    <source>
        <dbReference type="Pfam" id="PF13664"/>
    </source>
</evidence>
<keyword evidence="3 5" id="KW-1133">Transmembrane helix</keyword>
<comment type="caution">
    <text evidence="7">The sequence shown here is derived from an EMBL/GenBank/DDBJ whole genome shotgun (WGS) entry which is preliminary data.</text>
</comment>
<feature type="domain" description="TMEM205-like" evidence="6">
    <location>
        <begin position="9"/>
        <end position="105"/>
    </location>
</feature>
<feature type="transmembrane region" description="Helical" evidence="5">
    <location>
        <begin position="120"/>
        <end position="142"/>
    </location>
</feature>
<evidence type="ECO:0000256" key="3">
    <source>
        <dbReference type="ARBA" id="ARBA00022989"/>
    </source>
</evidence>
<dbReference type="EMBL" id="JAUYVH010000003">
    <property type="protein sequence ID" value="MDQ9170261.1"/>
    <property type="molecule type" value="Genomic_DNA"/>
</dbReference>
<accession>A0ABU1BMP6</accession>
<keyword evidence="8" id="KW-1185">Reference proteome</keyword>
<evidence type="ECO:0000256" key="4">
    <source>
        <dbReference type="ARBA" id="ARBA00023136"/>
    </source>
</evidence>
<protein>
    <submittedName>
        <fullName evidence="7">DUF4149 domain-containing protein</fullName>
    </submittedName>
</protein>